<evidence type="ECO:0008006" key="4">
    <source>
        <dbReference type="Google" id="ProtNLM"/>
    </source>
</evidence>
<keyword evidence="1" id="KW-0812">Transmembrane</keyword>
<feature type="non-terminal residue" evidence="2">
    <location>
        <position position="1"/>
    </location>
</feature>
<accession>A0AAN4ZI77</accession>
<dbReference type="AlphaFoldDB" id="A0AAN4ZI77"/>
<feature type="non-terminal residue" evidence="2">
    <location>
        <position position="86"/>
    </location>
</feature>
<sequence length="86" mass="9869">VYFHLKPWIVVFGMVIPLVLSNSVLVVTYFILKCDHYLDVSEWGYVFTKDARCVNFRKDTSVSRYVVMLILIGILDAASVIKVKLV</sequence>
<reference evidence="3" key="1">
    <citation type="submission" date="2022-10" db="EMBL/GenBank/DDBJ databases">
        <title>Genome assembly of Pristionchus species.</title>
        <authorList>
            <person name="Yoshida K."/>
            <person name="Sommer R.J."/>
        </authorList>
    </citation>
    <scope>NUCLEOTIDE SEQUENCE [LARGE SCALE GENOMIC DNA]</scope>
    <source>
        <strain evidence="3">RS5460</strain>
    </source>
</reference>
<feature type="transmembrane region" description="Helical" evidence="1">
    <location>
        <begin position="65"/>
        <end position="83"/>
    </location>
</feature>
<evidence type="ECO:0000256" key="1">
    <source>
        <dbReference type="SAM" id="Phobius"/>
    </source>
</evidence>
<protein>
    <recommendedName>
        <fullName evidence="4">G protein-coupled receptor</fullName>
    </recommendedName>
</protein>
<gene>
    <name evidence="2" type="ORF">PMAYCL1PPCAC_08365</name>
</gene>
<proteinExistence type="predicted"/>
<dbReference type="Proteomes" id="UP001328107">
    <property type="component" value="Unassembled WGS sequence"/>
</dbReference>
<dbReference type="EMBL" id="BTRK01000002">
    <property type="protein sequence ID" value="GMR38170.1"/>
    <property type="molecule type" value="Genomic_DNA"/>
</dbReference>
<comment type="caution">
    <text evidence="2">The sequence shown here is derived from an EMBL/GenBank/DDBJ whole genome shotgun (WGS) entry which is preliminary data.</text>
</comment>
<keyword evidence="1" id="KW-0472">Membrane</keyword>
<evidence type="ECO:0000313" key="3">
    <source>
        <dbReference type="Proteomes" id="UP001328107"/>
    </source>
</evidence>
<keyword evidence="3" id="KW-1185">Reference proteome</keyword>
<evidence type="ECO:0000313" key="2">
    <source>
        <dbReference type="EMBL" id="GMR38170.1"/>
    </source>
</evidence>
<feature type="transmembrane region" description="Helical" evidence="1">
    <location>
        <begin position="7"/>
        <end position="32"/>
    </location>
</feature>
<name>A0AAN4ZI77_9BILA</name>
<organism evidence="2 3">
    <name type="scientific">Pristionchus mayeri</name>
    <dbReference type="NCBI Taxonomy" id="1317129"/>
    <lineage>
        <taxon>Eukaryota</taxon>
        <taxon>Metazoa</taxon>
        <taxon>Ecdysozoa</taxon>
        <taxon>Nematoda</taxon>
        <taxon>Chromadorea</taxon>
        <taxon>Rhabditida</taxon>
        <taxon>Rhabditina</taxon>
        <taxon>Diplogasteromorpha</taxon>
        <taxon>Diplogasteroidea</taxon>
        <taxon>Neodiplogasteridae</taxon>
        <taxon>Pristionchus</taxon>
    </lineage>
</organism>
<keyword evidence="1" id="KW-1133">Transmembrane helix</keyword>